<gene>
    <name evidence="5" type="ORF">CSO01_29140</name>
</gene>
<dbReference type="PROSITE" id="PS51186">
    <property type="entry name" value="GNAT"/>
    <property type="match status" value="1"/>
</dbReference>
<dbReference type="InterPro" id="IPR050832">
    <property type="entry name" value="Bact_Acetyltransf"/>
</dbReference>
<name>A0A512PG67_9CELL</name>
<evidence type="ECO:0000256" key="2">
    <source>
        <dbReference type="ARBA" id="ARBA00023315"/>
    </source>
</evidence>
<dbReference type="Proteomes" id="UP000321798">
    <property type="component" value="Unassembled WGS sequence"/>
</dbReference>
<dbReference type="AlphaFoldDB" id="A0A512PG67"/>
<keyword evidence="2" id="KW-0012">Acyltransferase</keyword>
<dbReference type="GO" id="GO:0016747">
    <property type="term" value="F:acyltransferase activity, transferring groups other than amino-acyl groups"/>
    <property type="evidence" value="ECO:0007669"/>
    <property type="project" value="InterPro"/>
</dbReference>
<dbReference type="RefSeq" id="WP_146953984.1">
    <property type="nucleotide sequence ID" value="NZ_BAABBJ010000014.1"/>
</dbReference>
<dbReference type="PANTHER" id="PTHR43877">
    <property type="entry name" value="AMINOALKYLPHOSPHONATE N-ACETYLTRANSFERASE-RELATED-RELATED"/>
    <property type="match status" value="1"/>
</dbReference>
<dbReference type="EMBL" id="BKAL01000011">
    <property type="protein sequence ID" value="GEP70199.1"/>
    <property type="molecule type" value="Genomic_DNA"/>
</dbReference>
<reference evidence="5 6" key="1">
    <citation type="submission" date="2019-07" db="EMBL/GenBank/DDBJ databases">
        <title>Whole genome shotgun sequence of Cellulomonas soli NBRC 109434.</title>
        <authorList>
            <person name="Hosoyama A."/>
            <person name="Uohara A."/>
            <person name="Ohji S."/>
            <person name="Ichikawa N."/>
        </authorList>
    </citation>
    <scope>NUCLEOTIDE SEQUENCE [LARGE SCALE GENOMIC DNA]</scope>
    <source>
        <strain evidence="5 6">NBRC 109434</strain>
    </source>
</reference>
<dbReference type="Pfam" id="PF00583">
    <property type="entry name" value="Acetyltransf_1"/>
    <property type="match status" value="1"/>
</dbReference>
<protein>
    <submittedName>
        <fullName evidence="5">N-acetyltransferase</fullName>
    </submittedName>
</protein>
<dbReference type="InterPro" id="IPR016181">
    <property type="entry name" value="Acyl_CoA_acyltransferase"/>
</dbReference>
<organism evidence="5 6">
    <name type="scientific">Cellulomonas soli</name>
    <dbReference type="NCBI Taxonomy" id="931535"/>
    <lineage>
        <taxon>Bacteria</taxon>
        <taxon>Bacillati</taxon>
        <taxon>Actinomycetota</taxon>
        <taxon>Actinomycetes</taxon>
        <taxon>Micrococcales</taxon>
        <taxon>Cellulomonadaceae</taxon>
        <taxon>Cellulomonas</taxon>
    </lineage>
</organism>
<keyword evidence="6" id="KW-1185">Reference proteome</keyword>
<dbReference type="SUPFAM" id="SSF55729">
    <property type="entry name" value="Acyl-CoA N-acyltransferases (Nat)"/>
    <property type="match status" value="1"/>
</dbReference>
<feature type="compositionally biased region" description="Low complexity" evidence="3">
    <location>
        <begin position="11"/>
        <end position="22"/>
    </location>
</feature>
<feature type="domain" description="N-acetyltransferase" evidence="4">
    <location>
        <begin position="25"/>
        <end position="199"/>
    </location>
</feature>
<accession>A0A512PG67</accession>
<evidence type="ECO:0000256" key="3">
    <source>
        <dbReference type="SAM" id="MobiDB-lite"/>
    </source>
</evidence>
<dbReference type="InterPro" id="IPR000182">
    <property type="entry name" value="GNAT_dom"/>
</dbReference>
<evidence type="ECO:0000313" key="6">
    <source>
        <dbReference type="Proteomes" id="UP000321798"/>
    </source>
</evidence>
<proteinExistence type="predicted"/>
<feature type="region of interest" description="Disordered" evidence="3">
    <location>
        <begin position="1"/>
        <end position="22"/>
    </location>
</feature>
<dbReference type="Gene3D" id="3.40.630.30">
    <property type="match status" value="1"/>
</dbReference>
<evidence type="ECO:0000313" key="5">
    <source>
        <dbReference type="EMBL" id="GEP70199.1"/>
    </source>
</evidence>
<keyword evidence="1 5" id="KW-0808">Transferase</keyword>
<sequence length="199" mass="20853">MPTDPSTSNVPADAPGPAGDRDAAVTVRPATAADVPAVAELAALTFPLACPPDSPEADQQAFIAAVLSAERFAGYLADPTRDVLVSADRTGRPVGYTMLVEGEPSDEDVRDALTIRPTIELSKCYVHPGHHGSGVAGALMAASLEAARERGALGMWLGVNQLNARAQAFYTRSGFAVVGTKHFQVGGRLEDDYVLERPL</sequence>
<dbReference type="OrthoDB" id="143110at2"/>
<comment type="caution">
    <text evidence="5">The sequence shown here is derived from an EMBL/GenBank/DDBJ whole genome shotgun (WGS) entry which is preliminary data.</text>
</comment>
<feature type="compositionally biased region" description="Polar residues" evidence="3">
    <location>
        <begin position="1"/>
        <end position="10"/>
    </location>
</feature>
<evidence type="ECO:0000259" key="4">
    <source>
        <dbReference type="PROSITE" id="PS51186"/>
    </source>
</evidence>
<dbReference type="CDD" id="cd04301">
    <property type="entry name" value="NAT_SF"/>
    <property type="match status" value="1"/>
</dbReference>
<evidence type="ECO:0000256" key="1">
    <source>
        <dbReference type="ARBA" id="ARBA00022679"/>
    </source>
</evidence>